<evidence type="ECO:0000313" key="3">
    <source>
        <dbReference type="Proteomes" id="UP000658320"/>
    </source>
</evidence>
<protein>
    <submittedName>
        <fullName evidence="2">Uncharacterized protein</fullName>
    </submittedName>
</protein>
<dbReference type="EMBL" id="BMSX01000009">
    <property type="protein sequence ID" value="GGR21195.1"/>
    <property type="molecule type" value="Genomic_DNA"/>
</dbReference>
<dbReference type="AlphaFoldDB" id="A0A918CFE2"/>
<proteinExistence type="predicted"/>
<evidence type="ECO:0000313" key="2">
    <source>
        <dbReference type="EMBL" id="GGR21195.1"/>
    </source>
</evidence>
<name>A0A918CFE2_9ACTN</name>
<gene>
    <name evidence="2" type="ORF">GCM10010251_41380</name>
</gene>
<dbReference type="Proteomes" id="UP000658320">
    <property type="component" value="Unassembled WGS sequence"/>
</dbReference>
<feature type="compositionally biased region" description="Low complexity" evidence="1">
    <location>
        <begin position="186"/>
        <end position="196"/>
    </location>
</feature>
<reference evidence="2" key="2">
    <citation type="submission" date="2020-09" db="EMBL/GenBank/DDBJ databases">
        <authorList>
            <person name="Sun Q."/>
            <person name="Ohkuma M."/>
        </authorList>
    </citation>
    <scope>NUCLEOTIDE SEQUENCE</scope>
    <source>
        <strain evidence="2">JCM 4346</strain>
    </source>
</reference>
<feature type="region of interest" description="Disordered" evidence="1">
    <location>
        <begin position="155"/>
        <end position="196"/>
    </location>
</feature>
<comment type="caution">
    <text evidence="2">The sequence shown here is derived from an EMBL/GenBank/DDBJ whole genome shotgun (WGS) entry which is preliminary data.</text>
</comment>
<accession>A0A918CFE2</accession>
<evidence type="ECO:0000256" key="1">
    <source>
        <dbReference type="SAM" id="MobiDB-lite"/>
    </source>
</evidence>
<organism evidence="2 3">
    <name type="scientific">Streptomyces aurantiogriseus</name>
    <dbReference type="NCBI Taxonomy" id="66870"/>
    <lineage>
        <taxon>Bacteria</taxon>
        <taxon>Bacillati</taxon>
        <taxon>Actinomycetota</taxon>
        <taxon>Actinomycetes</taxon>
        <taxon>Kitasatosporales</taxon>
        <taxon>Streptomycetaceae</taxon>
        <taxon>Streptomyces</taxon>
    </lineage>
</organism>
<reference evidence="2" key="1">
    <citation type="journal article" date="2014" name="Int. J. Syst. Evol. Microbiol.">
        <title>Complete genome sequence of Corynebacterium casei LMG S-19264T (=DSM 44701T), isolated from a smear-ripened cheese.</title>
        <authorList>
            <consortium name="US DOE Joint Genome Institute (JGI-PGF)"/>
            <person name="Walter F."/>
            <person name="Albersmeier A."/>
            <person name="Kalinowski J."/>
            <person name="Ruckert C."/>
        </authorList>
    </citation>
    <scope>NUCLEOTIDE SEQUENCE</scope>
    <source>
        <strain evidence="2">JCM 4346</strain>
    </source>
</reference>
<keyword evidence="3" id="KW-1185">Reference proteome</keyword>
<sequence length="196" mass="20730">MRGMGEGEVWQYRQADAETLRRWEAWASEARTQLAAAGLPVQAEGLDSAVGAGAVVTVDPGADDAGGVYVGWHPAPVLRVAGMQAALRTDPRDPALRHKGLVDDAMTRAIREILTAGGFTMGESPNDLVGELLYVVGPPAEPLLERLGLDALRASGARQEGPAPSGEPGPRRTPLRPYALRRRNVSVRPSSVNGVP</sequence>